<dbReference type="InterPro" id="IPR024258">
    <property type="entry name" value="DUF3798"/>
</dbReference>
<dbReference type="InterPro" id="IPR028082">
    <property type="entry name" value="Peripla_BP_I"/>
</dbReference>
<dbReference type="Pfam" id="PF12683">
    <property type="entry name" value="DUF3798"/>
    <property type="match status" value="1"/>
</dbReference>
<feature type="transmembrane region" description="Helical" evidence="1">
    <location>
        <begin position="12"/>
        <end position="32"/>
    </location>
</feature>
<keyword evidence="1" id="KW-1133">Transmembrane helix</keyword>
<evidence type="ECO:0000313" key="2">
    <source>
        <dbReference type="EMBL" id="TMQ49885.1"/>
    </source>
</evidence>
<dbReference type="EMBL" id="VBOR01000048">
    <property type="protein sequence ID" value="TMQ49885.1"/>
    <property type="molecule type" value="Genomic_DNA"/>
</dbReference>
<dbReference type="Gene3D" id="3.40.50.11390">
    <property type="match status" value="1"/>
</dbReference>
<keyword evidence="1" id="KW-0812">Transmembrane</keyword>
<proteinExistence type="predicted"/>
<dbReference type="Proteomes" id="UP000316292">
    <property type="component" value="Unassembled WGS sequence"/>
</dbReference>
<keyword evidence="1" id="KW-0472">Membrane</keyword>
<protein>
    <submittedName>
        <fullName evidence="2">DUF3798 domain-containing protein</fullName>
    </submittedName>
</protein>
<dbReference type="SUPFAM" id="SSF53822">
    <property type="entry name" value="Periplasmic binding protein-like I"/>
    <property type="match status" value="1"/>
</dbReference>
<reference evidence="2 3" key="1">
    <citation type="journal article" date="2019" name="Nat. Microbiol.">
        <title>Mediterranean grassland soil C-N compound turnover is dependent on rainfall and depth, and is mediated by genomically divergent microorganisms.</title>
        <authorList>
            <person name="Diamond S."/>
            <person name="Andeer P.F."/>
            <person name="Li Z."/>
            <person name="Crits-Christoph A."/>
            <person name="Burstein D."/>
            <person name="Anantharaman K."/>
            <person name="Lane K.R."/>
            <person name="Thomas B.C."/>
            <person name="Pan C."/>
            <person name="Northen T.R."/>
            <person name="Banfield J.F."/>
        </authorList>
    </citation>
    <scope>NUCLEOTIDE SEQUENCE [LARGE SCALE GENOMIC DNA]</scope>
    <source>
        <strain evidence="2">WS_1</strain>
    </source>
</reference>
<evidence type="ECO:0000313" key="3">
    <source>
        <dbReference type="Proteomes" id="UP000316292"/>
    </source>
</evidence>
<gene>
    <name evidence="2" type="ORF">E6K71_03665</name>
</gene>
<dbReference type="AlphaFoldDB" id="A0A538SET2"/>
<organism evidence="2 3">
    <name type="scientific">Eiseniibacteriota bacterium</name>
    <dbReference type="NCBI Taxonomy" id="2212470"/>
    <lineage>
        <taxon>Bacteria</taxon>
        <taxon>Candidatus Eiseniibacteriota</taxon>
    </lineage>
</organism>
<name>A0A538SET2_UNCEI</name>
<sequence length="397" mass="43237">MSRTDTKISRGLFGPLTVLAGAAALFAMSLVGCAGKTDGTANAQASAQKPPEVQIPFKIGIMTGTVSQGEDEFRAGQMVVAKYGQDHVKMVTYPDNFMQEQETVIAQLVGLSSDPDVKVIVVGQAIPGSVAAVRKIREKRPDILIGMVEPHEDPAIVNQTADISIQPDQLARGRTIINVAKGMGVTDFIHYSFPRHMSQELLARRRDIMKQACAENGIKFHFVTAPDPMGEGGLPATQQFVMEDVPRELKQYGPKTAFFSTNCGMMDPMIRTVLNNGGYVPEQCCPSPTHGYPTALGIAIPPDKAGDFAYINAENKKVIAEHHMTGHFATWPVPEVMLSIRTVTDLLVDSAMKKADYKDEATVKSSMEAHAGVPIKLSKYDEKKGNSYLFLVSNIYY</sequence>
<comment type="caution">
    <text evidence="2">The sequence shown here is derived from an EMBL/GenBank/DDBJ whole genome shotgun (WGS) entry which is preliminary data.</text>
</comment>
<accession>A0A538SET2</accession>
<evidence type="ECO:0000256" key="1">
    <source>
        <dbReference type="SAM" id="Phobius"/>
    </source>
</evidence>
<dbReference type="PROSITE" id="PS51257">
    <property type="entry name" value="PROKAR_LIPOPROTEIN"/>
    <property type="match status" value="1"/>
</dbReference>